<dbReference type="Proteomes" id="UP000431744">
    <property type="component" value="Unassembled WGS sequence"/>
</dbReference>
<feature type="transmembrane region" description="Helical" evidence="5">
    <location>
        <begin position="86"/>
        <end position="104"/>
    </location>
</feature>
<feature type="domain" description="Major facilitator superfamily (MFS) profile" evidence="6">
    <location>
        <begin position="20"/>
        <end position="460"/>
    </location>
</feature>
<dbReference type="GO" id="GO:0022857">
    <property type="term" value="F:transmembrane transporter activity"/>
    <property type="evidence" value="ECO:0007669"/>
    <property type="project" value="InterPro"/>
</dbReference>
<feature type="transmembrane region" description="Helical" evidence="5">
    <location>
        <begin position="143"/>
        <end position="165"/>
    </location>
</feature>
<feature type="transmembrane region" description="Helical" evidence="5">
    <location>
        <begin position="311"/>
        <end position="331"/>
    </location>
</feature>
<keyword evidence="3 5" id="KW-1133">Transmembrane helix</keyword>
<evidence type="ECO:0000256" key="2">
    <source>
        <dbReference type="ARBA" id="ARBA00022692"/>
    </source>
</evidence>
<comment type="subcellular location">
    <subcellularLocation>
        <location evidence="1">Cell membrane</location>
        <topology evidence="1">Multi-pass membrane protein</topology>
    </subcellularLocation>
</comment>
<dbReference type="RefSeq" id="WP_158028982.1">
    <property type="nucleotide sequence ID" value="NZ_BMHG01000001.1"/>
</dbReference>
<comment type="caution">
    <text evidence="7">The sequence shown here is derived from an EMBL/GenBank/DDBJ whole genome shotgun (WGS) entry which is preliminary data.</text>
</comment>
<reference evidence="7 8" key="1">
    <citation type="submission" date="2019-09" db="EMBL/GenBank/DDBJ databases">
        <title>Phylogeny of genus Pseudoclavibacter and closely related genus.</title>
        <authorList>
            <person name="Li Y."/>
        </authorList>
    </citation>
    <scope>NUCLEOTIDE SEQUENCE [LARGE SCALE GENOMIC DNA]</scope>
    <source>
        <strain evidence="7 8">EGI 60007</strain>
    </source>
</reference>
<proteinExistence type="predicted"/>
<dbReference type="SUPFAM" id="SSF103473">
    <property type="entry name" value="MFS general substrate transporter"/>
    <property type="match status" value="1"/>
</dbReference>
<dbReference type="Pfam" id="PF07690">
    <property type="entry name" value="MFS_1"/>
    <property type="match status" value="1"/>
</dbReference>
<dbReference type="InterPro" id="IPR020846">
    <property type="entry name" value="MFS_dom"/>
</dbReference>
<gene>
    <name evidence="7" type="ORF">F8O04_09540</name>
</gene>
<dbReference type="OrthoDB" id="9778875at2"/>
<evidence type="ECO:0000259" key="6">
    <source>
        <dbReference type="PROSITE" id="PS50850"/>
    </source>
</evidence>
<feature type="transmembrane region" description="Helical" evidence="5">
    <location>
        <begin position="244"/>
        <end position="268"/>
    </location>
</feature>
<evidence type="ECO:0000313" key="7">
    <source>
        <dbReference type="EMBL" id="KAB1650396.1"/>
    </source>
</evidence>
<dbReference type="PANTHER" id="PTHR23501">
    <property type="entry name" value="MAJOR FACILITATOR SUPERFAMILY"/>
    <property type="match status" value="1"/>
</dbReference>
<dbReference type="AlphaFoldDB" id="A0A6H9WNF7"/>
<feature type="transmembrane region" description="Helical" evidence="5">
    <location>
        <begin position="20"/>
        <end position="42"/>
    </location>
</feature>
<keyword evidence="2 5" id="KW-0812">Transmembrane</keyword>
<feature type="transmembrane region" description="Helical" evidence="5">
    <location>
        <begin position="408"/>
        <end position="429"/>
    </location>
</feature>
<keyword evidence="8" id="KW-1185">Reference proteome</keyword>
<sequence length="464" mass="48041">MKTDPRRTREQLWTRQTAPFIAGTLTLMTFIAFESFAVTTILPVVTADLGGTAWYSFAYAATITTALIGMVIGGNWADQSGPRTPLMIGGTLFLLGLALTVVAPDIGTFILGRLLQGVGGGIDSVCLYVLIARHVPEGPRPRMFGLLTTAWLVPSLAGPLIAGFLTDLTTWRTVLGIVLVGSAAALLCLLRVTQTPSAQDEFGPRHPSPGDRSWSKIVGRSGSLALLAAVLLVVLHLAGQLNTFVSVVVVAVASLALIITARGILPAGTLLLRGAPQRLIALRAILGATVTTTDLYLTLYLQTERGYPPTTAGLVIALGAAGWALGAWLQGRFSSTQRTHGRLVLLATVLVAFGPATALAYTSSNLPLGVVVAACIAMGTGMGTAYPRLSSATLALVSAERQGAYSSALQAGESMSIGVLTALIAALLATGVTFTTLYGVLLGLALVAILVAATGSTKRHAETS</sequence>
<evidence type="ECO:0000313" key="8">
    <source>
        <dbReference type="Proteomes" id="UP000431744"/>
    </source>
</evidence>
<feature type="transmembrane region" description="Helical" evidence="5">
    <location>
        <begin position="110"/>
        <end position="131"/>
    </location>
</feature>
<feature type="transmembrane region" description="Helical" evidence="5">
    <location>
        <begin position="435"/>
        <end position="455"/>
    </location>
</feature>
<dbReference type="GO" id="GO:0005886">
    <property type="term" value="C:plasma membrane"/>
    <property type="evidence" value="ECO:0007669"/>
    <property type="project" value="UniProtKB-SubCell"/>
</dbReference>
<evidence type="ECO:0000256" key="4">
    <source>
        <dbReference type="ARBA" id="ARBA00023136"/>
    </source>
</evidence>
<feature type="transmembrane region" description="Helical" evidence="5">
    <location>
        <begin position="343"/>
        <end position="362"/>
    </location>
</feature>
<feature type="transmembrane region" description="Helical" evidence="5">
    <location>
        <begin position="368"/>
        <end position="387"/>
    </location>
</feature>
<organism evidence="7 8">
    <name type="scientific">Pseudoclavibacter endophyticus</name>
    <dbReference type="NCBI Taxonomy" id="1778590"/>
    <lineage>
        <taxon>Bacteria</taxon>
        <taxon>Bacillati</taxon>
        <taxon>Actinomycetota</taxon>
        <taxon>Actinomycetes</taxon>
        <taxon>Micrococcales</taxon>
        <taxon>Microbacteriaceae</taxon>
        <taxon>Pseudoclavibacter</taxon>
    </lineage>
</organism>
<feature type="transmembrane region" description="Helical" evidence="5">
    <location>
        <begin position="280"/>
        <end position="299"/>
    </location>
</feature>
<keyword evidence="4 5" id="KW-0472">Membrane</keyword>
<dbReference type="EMBL" id="WBJY01000001">
    <property type="protein sequence ID" value="KAB1650396.1"/>
    <property type="molecule type" value="Genomic_DNA"/>
</dbReference>
<dbReference type="PANTHER" id="PTHR23501:SF154">
    <property type="entry name" value="MULTIDRUG-EFFLUX TRANSPORTER RV1634-RELATED"/>
    <property type="match status" value="1"/>
</dbReference>
<dbReference type="PROSITE" id="PS50850">
    <property type="entry name" value="MFS"/>
    <property type="match status" value="1"/>
</dbReference>
<dbReference type="InterPro" id="IPR011701">
    <property type="entry name" value="MFS"/>
</dbReference>
<protein>
    <submittedName>
        <fullName evidence="7">MFS transporter</fullName>
    </submittedName>
</protein>
<evidence type="ECO:0000256" key="5">
    <source>
        <dbReference type="SAM" id="Phobius"/>
    </source>
</evidence>
<accession>A0A6H9WNF7</accession>
<feature type="transmembrane region" description="Helical" evidence="5">
    <location>
        <begin position="54"/>
        <end position="74"/>
    </location>
</feature>
<name>A0A6H9WNF7_9MICO</name>
<feature type="transmembrane region" description="Helical" evidence="5">
    <location>
        <begin position="171"/>
        <end position="190"/>
    </location>
</feature>
<dbReference type="Gene3D" id="1.20.1250.20">
    <property type="entry name" value="MFS general substrate transporter like domains"/>
    <property type="match status" value="2"/>
</dbReference>
<feature type="transmembrane region" description="Helical" evidence="5">
    <location>
        <begin position="217"/>
        <end position="238"/>
    </location>
</feature>
<evidence type="ECO:0000256" key="3">
    <source>
        <dbReference type="ARBA" id="ARBA00022989"/>
    </source>
</evidence>
<evidence type="ECO:0000256" key="1">
    <source>
        <dbReference type="ARBA" id="ARBA00004651"/>
    </source>
</evidence>
<dbReference type="InterPro" id="IPR036259">
    <property type="entry name" value="MFS_trans_sf"/>
</dbReference>